<comment type="caution">
    <text evidence="1">The sequence shown here is derived from an EMBL/GenBank/DDBJ whole genome shotgun (WGS) entry which is preliminary data.</text>
</comment>
<gene>
    <name evidence="1" type="ORF">AV926_01130</name>
</gene>
<dbReference type="AlphaFoldDB" id="A0A163X632"/>
<reference evidence="1 2" key="1">
    <citation type="submission" date="2016-01" db="EMBL/GenBank/DDBJ databases">
        <title>Whole genome sequencing of Myroides marinus L41.</title>
        <authorList>
            <person name="Hong K.W."/>
        </authorList>
    </citation>
    <scope>NUCLEOTIDE SEQUENCE [LARGE SCALE GENOMIC DNA]</scope>
    <source>
        <strain evidence="1 2">L41</strain>
    </source>
</reference>
<accession>A0A163X632</accession>
<dbReference type="EMBL" id="LQNU01000072">
    <property type="protein sequence ID" value="KZE77363.1"/>
    <property type="molecule type" value="Genomic_DNA"/>
</dbReference>
<evidence type="ECO:0000313" key="1">
    <source>
        <dbReference type="EMBL" id="KZE77363.1"/>
    </source>
</evidence>
<dbReference type="RefSeq" id="WP_038987038.1">
    <property type="nucleotide sequence ID" value="NZ_FNYS01000020.1"/>
</dbReference>
<keyword evidence="2" id="KW-1185">Reference proteome</keyword>
<evidence type="ECO:0000313" key="2">
    <source>
        <dbReference type="Proteomes" id="UP000076630"/>
    </source>
</evidence>
<protein>
    <submittedName>
        <fullName evidence="1">Uncharacterized protein</fullName>
    </submittedName>
</protein>
<sequence length="66" mass="7910">MKRKTMFDFARTILENVSFDPKLFYKELQKAIQNLLPYDLEQLTEWVTGYVKEKPELEKSLELVNV</sequence>
<name>A0A163X632_9FLAO</name>
<dbReference type="Proteomes" id="UP000076630">
    <property type="component" value="Unassembled WGS sequence"/>
</dbReference>
<organism evidence="1 2">
    <name type="scientific">Myroides marinus</name>
    <dbReference type="NCBI Taxonomy" id="703342"/>
    <lineage>
        <taxon>Bacteria</taxon>
        <taxon>Pseudomonadati</taxon>
        <taxon>Bacteroidota</taxon>
        <taxon>Flavobacteriia</taxon>
        <taxon>Flavobacteriales</taxon>
        <taxon>Flavobacteriaceae</taxon>
        <taxon>Myroides</taxon>
    </lineage>
</organism>
<dbReference type="GeneID" id="82258234"/>
<proteinExistence type="predicted"/>